<dbReference type="InterPro" id="IPR016053">
    <property type="entry name" value="Haem_Oase-like"/>
</dbReference>
<comment type="caution">
    <text evidence="1">The sequence shown here is derived from an EMBL/GenBank/DDBJ whole genome shotgun (WGS) entry which is preliminary data.</text>
</comment>
<dbReference type="EMBL" id="BAABRP010000010">
    <property type="protein sequence ID" value="GAA5513833.1"/>
    <property type="molecule type" value="Genomic_DNA"/>
</dbReference>
<dbReference type="Proteomes" id="UP001401887">
    <property type="component" value="Unassembled WGS sequence"/>
</dbReference>
<dbReference type="SUPFAM" id="SSF48613">
    <property type="entry name" value="Heme oxygenase-like"/>
    <property type="match status" value="1"/>
</dbReference>
<protein>
    <recommendedName>
        <fullName evidence="3">Heme oxygenase</fullName>
    </recommendedName>
</protein>
<dbReference type="Gene3D" id="1.20.910.10">
    <property type="entry name" value="Heme oxygenase-like"/>
    <property type="match status" value="1"/>
</dbReference>
<evidence type="ECO:0000313" key="2">
    <source>
        <dbReference type="Proteomes" id="UP001401887"/>
    </source>
</evidence>
<organism evidence="1 2">
    <name type="scientific">Deinococcus carri</name>
    <dbReference type="NCBI Taxonomy" id="1211323"/>
    <lineage>
        <taxon>Bacteria</taxon>
        <taxon>Thermotogati</taxon>
        <taxon>Deinococcota</taxon>
        <taxon>Deinococci</taxon>
        <taxon>Deinococcales</taxon>
        <taxon>Deinococcaceae</taxon>
        <taxon>Deinococcus</taxon>
    </lineage>
</organism>
<evidence type="ECO:0008006" key="3">
    <source>
        <dbReference type="Google" id="ProtNLM"/>
    </source>
</evidence>
<dbReference type="CDD" id="cd19166">
    <property type="entry name" value="HemeO-bac"/>
    <property type="match status" value="1"/>
</dbReference>
<dbReference type="Pfam" id="PF01126">
    <property type="entry name" value="Heme_oxygenase"/>
    <property type="match status" value="1"/>
</dbReference>
<name>A0ABP9WCP6_9DEIO</name>
<proteinExistence type="predicted"/>
<keyword evidence="2" id="KW-1185">Reference proteome</keyword>
<evidence type="ECO:0000313" key="1">
    <source>
        <dbReference type="EMBL" id="GAA5513833.1"/>
    </source>
</evidence>
<reference evidence="1 2" key="1">
    <citation type="submission" date="2024-02" db="EMBL/GenBank/DDBJ databases">
        <title>Deinococcus carri NBRC 110142.</title>
        <authorList>
            <person name="Ichikawa N."/>
            <person name="Katano-Makiyama Y."/>
            <person name="Hidaka K."/>
        </authorList>
    </citation>
    <scope>NUCLEOTIDE SEQUENCE [LARGE SCALE GENOMIC DNA]</scope>
    <source>
        <strain evidence="1 2">NBRC 110142</strain>
    </source>
</reference>
<dbReference type="InterPro" id="IPR016084">
    <property type="entry name" value="Haem_Oase-like_multi-hlx"/>
</dbReference>
<accession>A0ABP9WCP6</accession>
<gene>
    <name evidence="1" type="ORF">Dcar01_02581</name>
</gene>
<sequence>MMPVMQPSLSLEAYARLLRQLQGVVEPLEARLLTLTLPAPFGIGLRLKKAPLLMRDLAALPATPPVRLAPPPLAGVPEALGALYVLEGATLGGQVITRHLRRHLGLTPERGGAYFHGYGPDTGRMWQAFGEAMNRWGTVGEEARVIGGAQMTFRAFGDALRRVPA</sequence>